<dbReference type="Pfam" id="PF03550">
    <property type="entry name" value="LolB"/>
    <property type="match status" value="1"/>
</dbReference>
<dbReference type="InterPro" id="IPR029046">
    <property type="entry name" value="LolA/LolB/LppX"/>
</dbReference>
<name>A0A6S6Y5Q4_9PROT</name>
<keyword evidence="10 13" id="KW-0143">Chaperone</keyword>
<evidence type="ECO:0000256" key="12">
    <source>
        <dbReference type="ARBA" id="ARBA00023288"/>
    </source>
</evidence>
<comment type="subunit">
    <text evidence="3 13">Monomer.</text>
</comment>
<evidence type="ECO:0000256" key="1">
    <source>
        <dbReference type="ARBA" id="ARBA00004459"/>
    </source>
</evidence>
<evidence type="ECO:0000256" key="7">
    <source>
        <dbReference type="ARBA" id="ARBA00022927"/>
    </source>
</evidence>
<comment type="similarity">
    <text evidence="2 13">Belongs to the LolB family.</text>
</comment>
<comment type="subcellular location">
    <subcellularLocation>
        <location evidence="1 13">Cell outer membrane</location>
        <topology evidence="1 13">Lipid-anchor</topology>
    </subcellularLocation>
</comment>
<dbReference type="InterPro" id="IPR004565">
    <property type="entry name" value="OM_lipoprot_LolB"/>
</dbReference>
<dbReference type="GO" id="GO:0015031">
    <property type="term" value="P:protein transport"/>
    <property type="evidence" value="ECO:0007669"/>
    <property type="project" value="UniProtKB-KW"/>
</dbReference>
<dbReference type="RefSeq" id="WP_145769514.1">
    <property type="nucleotide sequence ID" value="NZ_LR778301.1"/>
</dbReference>
<evidence type="ECO:0000256" key="2">
    <source>
        <dbReference type="ARBA" id="ARBA00009696"/>
    </source>
</evidence>
<keyword evidence="12 13" id="KW-0449">Lipoprotein</keyword>
<keyword evidence="9 13" id="KW-0564">Palmitate</keyword>
<dbReference type="EMBL" id="LR778301">
    <property type="protein sequence ID" value="CAB1370790.1"/>
    <property type="molecule type" value="Genomic_DNA"/>
</dbReference>
<evidence type="ECO:0000256" key="3">
    <source>
        <dbReference type="ARBA" id="ARBA00011245"/>
    </source>
</evidence>
<keyword evidence="7 13" id="KW-0653">Protein transport</keyword>
<dbReference type="PROSITE" id="PS51257">
    <property type="entry name" value="PROKAR_LIPOPROTEIN"/>
    <property type="match status" value="1"/>
</dbReference>
<dbReference type="Gene3D" id="2.50.20.10">
    <property type="entry name" value="Lipoprotein localisation LolA/LolB/LppX"/>
    <property type="match status" value="1"/>
</dbReference>
<keyword evidence="6 13" id="KW-0732">Signal</keyword>
<dbReference type="SUPFAM" id="SSF89392">
    <property type="entry name" value="Prokaryotic lipoproteins and lipoprotein localization factors"/>
    <property type="match status" value="1"/>
</dbReference>
<dbReference type="GO" id="GO:0009279">
    <property type="term" value="C:cell outer membrane"/>
    <property type="evidence" value="ECO:0007669"/>
    <property type="project" value="UniProtKB-SubCell"/>
</dbReference>
<keyword evidence="15" id="KW-1185">Reference proteome</keyword>
<evidence type="ECO:0000256" key="10">
    <source>
        <dbReference type="ARBA" id="ARBA00023186"/>
    </source>
</evidence>
<evidence type="ECO:0000313" key="14">
    <source>
        <dbReference type="EMBL" id="CAB1370790.1"/>
    </source>
</evidence>
<organism evidence="14 15">
    <name type="scientific">Denitratisoma oestradiolicum</name>
    <dbReference type="NCBI Taxonomy" id="311182"/>
    <lineage>
        <taxon>Bacteria</taxon>
        <taxon>Pseudomonadati</taxon>
        <taxon>Pseudomonadota</taxon>
        <taxon>Betaproteobacteria</taxon>
        <taxon>Nitrosomonadales</taxon>
        <taxon>Sterolibacteriaceae</taxon>
        <taxon>Denitratisoma</taxon>
    </lineage>
</organism>
<comment type="function">
    <text evidence="13">Plays a critical role in the incorporation of lipoproteins in the outer membrane after they are released by the LolA protein.</text>
</comment>
<evidence type="ECO:0000313" key="15">
    <source>
        <dbReference type="Proteomes" id="UP000515733"/>
    </source>
</evidence>
<accession>A0A6S6Y5Q4</accession>
<evidence type="ECO:0000256" key="6">
    <source>
        <dbReference type="ARBA" id="ARBA00022729"/>
    </source>
</evidence>
<keyword evidence="5 13" id="KW-0813">Transport</keyword>
<evidence type="ECO:0000256" key="5">
    <source>
        <dbReference type="ARBA" id="ARBA00022448"/>
    </source>
</evidence>
<proteinExistence type="inferred from homology"/>
<sequence>MDIRRRLLLLPLALLLSACAGLPAPPRPDRAAIDSFNLEGRLSVRQGERPYHANVSWRHEPARDEILLTGPLGQGIAELTRDARGARLLTAERKEYLAPDWAALAQEVLGLTLPLNELPRWLAGGVEARSRDNYQRPRRALADGWQIDYLDYESDREDALPSLMEMSRDDIGLRLKIDQWQIP</sequence>
<dbReference type="KEGG" id="doe:DENOEST_3636"/>
<evidence type="ECO:0000256" key="9">
    <source>
        <dbReference type="ARBA" id="ARBA00023139"/>
    </source>
</evidence>
<keyword evidence="8 13" id="KW-0472">Membrane</keyword>
<reference evidence="14 15" key="1">
    <citation type="submission" date="2020-03" db="EMBL/GenBank/DDBJ databases">
        <authorList>
            <consortium name="Genoscope - CEA"/>
            <person name="William W."/>
        </authorList>
    </citation>
    <scope>NUCLEOTIDE SEQUENCE [LARGE SCALE GENOMIC DNA]</scope>
    <source>
        <strain evidence="15">DSM 16959</strain>
    </source>
</reference>
<keyword evidence="11 13" id="KW-0998">Cell outer membrane</keyword>
<evidence type="ECO:0000256" key="11">
    <source>
        <dbReference type="ARBA" id="ARBA00023237"/>
    </source>
</evidence>
<dbReference type="AlphaFoldDB" id="A0A6S6Y5Q4"/>
<dbReference type="CDD" id="cd16326">
    <property type="entry name" value="LolB"/>
    <property type="match status" value="1"/>
</dbReference>
<evidence type="ECO:0000256" key="13">
    <source>
        <dbReference type="HAMAP-Rule" id="MF_00233"/>
    </source>
</evidence>
<dbReference type="OrthoDB" id="9797618at2"/>
<dbReference type="Proteomes" id="UP000515733">
    <property type="component" value="Chromosome"/>
</dbReference>
<evidence type="ECO:0000256" key="8">
    <source>
        <dbReference type="ARBA" id="ARBA00023136"/>
    </source>
</evidence>
<protein>
    <recommendedName>
        <fullName evidence="4 13">Outer-membrane lipoprotein LolB</fullName>
    </recommendedName>
</protein>
<dbReference type="HAMAP" id="MF_00233">
    <property type="entry name" value="LolB"/>
    <property type="match status" value="1"/>
</dbReference>
<gene>
    <name evidence="13" type="primary">lolB</name>
    <name evidence="14" type="ORF">DENOEST_3636</name>
</gene>
<evidence type="ECO:0000256" key="4">
    <source>
        <dbReference type="ARBA" id="ARBA00016202"/>
    </source>
</evidence>
<dbReference type="GO" id="GO:0044874">
    <property type="term" value="P:lipoprotein localization to outer membrane"/>
    <property type="evidence" value="ECO:0007669"/>
    <property type="project" value="UniProtKB-UniRule"/>
</dbReference>
<dbReference type="NCBIfam" id="TIGR00548">
    <property type="entry name" value="lolB"/>
    <property type="match status" value="1"/>
</dbReference>